<organism evidence="2 3">
    <name type="scientific">Pseudoxanthomonas taiwanensis J19</name>
    <dbReference type="NCBI Taxonomy" id="935569"/>
    <lineage>
        <taxon>Bacteria</taxon>
        <taxon>Pseudomonadati</taxon>
        <taxon>Pseudomonadota</taxon>
        <taxon>Gammaproteobacteria</taxon>
        <taxon>Lysobacterales</taxon>
        <taxon>Lysobacteraceae</taxon>
        <taxon>Pseudoxanthomonas</taxon>
    </lineage>
</organism>
<gene>
    <name evidence="2" type="ORF">L613_001200000400</name>
</gene>
<comment type="caution">
    <text evidence="2">The sequence shown here is derived from an EMBL/GenBank/DDBJ whole genome shotgun (WGS) entry which is preliminary data.</text>
</comment>
<keyword evidence="1" id="KW-0472">Membrane</keyword>
<proteinExistence type="predicted"/>
<evidence type="ECO:0000256" key="1">
    <source>
        <dbReference type="SAM" id="Phobius"/>
    </source>
</evidence>
<protein>
    <submittedName>
        <fullName evidence="2">Uncharacterized protein</fullName>
    </submittedName>
</protein>
<dbReference type="Proteomes" id="UP000321583">
    <property type="component" value="Unassembled WGS sequence"/>
</dbReference>
<feature type="transmembrane region" description="Helical" evidence="1">
    <location>
        <begin position="81"/>
        <end position="102"/>
    </location>
</feature>
<sequence>MGRPFRFPEPWRKARARAYPAMDVHTRAAFAIQSGMSGRQFRRLAPKVLPGATRCGNVAPAVIRGVCGEDDMEQRTAMRWLLAYSGALTVAVCAFLLTGAAAPGKRASFEEIDVQRINVREPDGTLRLVVSNRTRFPGLIFRGKEHRHPREVAGMLFYNDEGTENGGLVFGGSRGPDGKPRAGGHFSFDQYEQDQVATFGQYERDGIRWAGVTVLDQPDGSSEPMLENLEELNALPPDERQKRQVELTGGPANVARVFLGKDHERSSLLSLRDAEGRVRLVLRVAADGAAAVEFLDEAGKVVRRLAPEDISAQ</sequence>
<dbReference type="AlphaFoldDB" id="A0A562E3G2"/>
<dbReference type="EMBL" id="VLJS01000024">
    <property type="protein sequence ID" value="TWH16575.1"/>
    <property type="molecule type" value="Genomic_DNA"/>
</dbReference>
<name>A0A562E3G2_9GAMM</name>
<evidence type="ECO:0000313" key="2">
    <source>
        <dbReference type="EMBL" id="TWH16575.1"/>
    </source>
</evidence>
<keyword evidence="3" id="KW-1185">Reference proteome</keyword>
<keyword evidence="1" id="KW-0812">Transmembrane</keyword>
<accession>A0A562E3G2</accession>
<keyword evidence="1" id="KW-1133">Transmembrane helix</keyword>
<reference evidence="2 3" key="1">
    <citation type="submission" date="2019-07" db="EMBL/GenBank/DDBJ databases">
        <title>Genome sequencing of lignin-degrading bacterial isolates.</title>
        <authorList>
            <person name="Gladden J."/>
        </authorList>
    </citation>
    <scope>NUCLEOTIDE SEQUENCE [LARGE SCALE GENOMIC DNA]</scope>
    <source>
        <strain evidence="2 3">J19</strain>
    </source>
</reference>
<evidence type="ECO:0000313" key="3">
    <source>
        <dbReference type="Proteomes" id="UP000321583"/>
    </source>
</evidence>